<dbReference type="InterPro" id="IPR002104">
    <property type="entry name" value="Integrase_catalytic"/>
</dbReference>
<evidence type="ECO:0000259" key="9">
    <source>
        <dbReference type="PROSITE" id="PS51898"/>
    </source>
</evidence>
<evidence type="ECO:0000256" key="8">
    <source>
        <dbReference type="ARBA" id="ARBA00023172"/>
    </source>
</evidence>
<dbReference type="PANTHER" id="PTHR34605">
    <property type="entry name" value="PHAGE_INTEGRASE DOMAIN-CONTAINING PROTEIN"/>
    <property type="match status" value="1"/>
</dbReference>
<dbReference type="PANTHER" id="PTHR34605:SF6">
    <property type="entry name" value="TYR RECOMBINASE DOMAIN-CONTAINING PROTEIN"/>
    <property type="match status" value="1"/>
</dbReference>
<evidence type="ECO:0000256" key="1">
    <source>
        <dbReference type="ARBA" id="ARBA00022679"/>
    </source>
</evidence>
<keyword evidence="6" id="KW-0695">RNA-directed DNA polymerase</keyword>
<dbReference type="InterPro" id="IPR036397">
    <property type="entry name" value="RNaseH_sf"/>
</dbReference>
<dbReference type="SUPFAM" id="SSF56672">
    <property type="entry name" value="DNA/RNA polymerases"/>
    <property type="match status" value="1"/>
</dbReference>
<evidence type="ECO:0000256" key="2">
    <source>
        <dbReference type="ARBA" id="ARBA00022695"/>
    </source>
</evidence>
<dbReference type="InterPro" id="IPR013762">
    <property type="entry name" value="Integrase-like_cat_sf"/>
</dbReference>
<dbReference type="Pfam" id="PF17917">
    <property type="entry name" value="RT_RNaseH"/>
    <property type="match status" value="1"/>
</dbReference>
<dbReference type="PROSITE" id="PS51898">
    <property type="entry name" value="TYR_RECOMBINASE"/>
    <property type="match status" value="1"/>
</dbReference>
<dbReference type="GO" id="GO:0003964">
    <property type="term" value="F:RNA-directed DNA polymerase activity"/>
    <property type="evidence" value="ECO:0007669"/>
    <property type="project" value="UniProtKB-KW"/>
</dbReference>
<dbReference type="GO" id="GO:0006310">
    <property type="term" value="P:DNA recombination"/>
    <property type="evidence" value="ECO:0007669"/>
    <property type="project" value="UniProtKB-KW"/>
</dbReference>
<dbReference type="Proteomes" id="UP001186944">
    <property type="component" value="Unassembled WGS sequence"/>
</dbReference>
<feature type="domain" description="Tyr recombinase" evidence="9">
    <location>
        <begin position="536"/>
        <end position="740"/>
    </location>
</feature>
<evidence type="ECO:0000256" key="6">
    <source>
        <dbReference type="ARBA" id="ARBA00022918"/>
    </source>
</evidence>
<dbReference type="InterPro" id="IPR052925">
    <property type="entry name" value="Phage_Integrase-like_Recomb"/>
</dbReference>
<dbReference type="InterPro" id="IPR041373">
    <property type="entry name" value="RT_RNaseH"/>
</dbReference>
<dbReference type="SUPFAM" id="SSF56349">
    <property type="entry name" value="DNA breaking-rejoining enzymes"/>
    <property type="match status" value="1"/>
</dbReference>
<protein>
    <recommendedName>
        <fullName evidence="9">Tyr recombinase domain-containing protein</fullName>
    </recommendedName>
</protein>
<dbReference type="GO" id="GO:0004519">
    <property type="term" value="F:endonuclease activity"/>
    <property type="evidence" value="ECO:0007669"/>
    <property type="project" value="UniProtKB-KW"/>
</dbReference>
<dbReference type="Gene3D" id="1.10.150.130">
    <property type="match status" value="1"/>
</dbReference>
<dbReference type="CDD" id="cd09275">
    <property type="entry name" value="RNase_HI_RT_DIRS1"/>
    <property type="match status" value="1"/>
</dbReference>
<keyword evidence="8" id="KW-0233">DNA recombination</keyword>
<dbReference type="GO" id="GO:0015074">
    <property type="term" value="P:DNA integration"/>
    <property type="evidence" value="ECO:0007669"/>
    <property type="project" value="InterPro"/>
</dbReference>
<dbReference type="InterPro" id="IPR011010">
    <property type="entry name" value="DNA_brk_join_enz"/>
</dbReference>
<accession>A0AA88XX71</accession>
<name>A0AA88XX71_PINIB</name>
<dbReference type="InterPro" id="IPR043502">
    <property type="entry name" value="DNA/RNA_pol_sf"/>
</dbReference>
<sequence length="744" mass="84462">MYLDDGLGCHEDKDACLKMAMEIKNDLISSGFAPKVEKSMWSPDQRVVYLGYHLDLSHGVISIPECRLEKLRISIDALECEIQNKHSVHVRKVASVVGQIISMSYVVGNIVYIMTKCISADILEASSWNQSIFLSTESINQIHFWKKNIQSISSRNFDVDFSCQTIVYSDASNTGYGGYIVHNPLSISHGMWTEVEKHQSSTWRELVAVERVLISISTFLRGKRIKWFSDNKNVVHIVEKGSMKSHLQEIALRIFNFCLQNNVSLLTEWVPRSQNEKADQISRFIDSDDWGVSPELFCFVDSLWGPHEIDFFASSCNNKLPIFYSRFWMPGSTGIDAFTVDWQGVNGWFVPPICIIARVIKYLKQCCAFGTVIVPQWQSASFWPLIADESGFIREVKAHIELPVKKEYYQPGKAFKDDITELPDALADKFHLVADLVSECKSSNTVKSYFGAFKRWKRWAISHDISDAECLPAKAIHVALYLACLVQQSQSPGPVTLAFYGIKWAHSVIGACSPTDSHLVKNVLEGAKRRLCQPVKKKEPITPELLEKMFDKLFVPGNLYNQRTICACLLSYAGFLRIGELLNLKLCDVCFFDTHMSLFIEKSKTDIYRDGNWLVISKTGGKLCPVRNLSYYLELGNIRSEDSFLFKNLSKCSFGFRFRTKNSPLSYSRMRELFIEAFSPLIHNIKDFGLHSLRSGGATAAASFGIHDRLFKRHGRWKSELAKDGYVKDSLTERLLVTQCLGLS</sequence>
<reference evidence="10" key="1">
    <citation type="submission" date="2019-08" db="EMBL/GenBank/DDBJ databases">
        <title>The improved chromosome-level genome for the pearl oyster Pinctada fucata martensii using PacBio sequencing and Hi-C.</title>
        <authorList>
            <person name="Zheng Z."/>
        </authorList>
    </citation>
    <scope>NUCLEOTIDE SEQUENCE</scope>
    <source>
        <strain evidence="10">ZZ-2019</strain>
        <tissue evidence="10">Adductor muscle</tissue>
    </source>
</reference>
<dbReference type="Gene3D" id="3.30.420.10">
    <property type="entry name" value="Ribonuclease H-like superfamily/Ribonuclease H"/>
    <property type="match status" value="1"/>
</dbReference>
<dbReference type="GO" id="GO:0016787">
    <property type="term" value="F:hydrolase activity"/>
    <property type="evidence" value="ECO:0007669"/>
    <property type="project" value="UniProtKB-KW"/>
</dbReference>
<evidence type="ECO:0000256" key="3">
    <source>
        <dbReference type="ARBA" id="ARBA00022722"/>
    </source>
</evidence>
<evidence type="ECO:0000313" key="10">
    <source>
        <dbReference type="EMBL" id="KAK3093658.1"/>
    </source>
</evidence>
<keyword evidence="7" id="KW-0238">DNA-binding</keyword>
<keyword evidence="5" id="KW-0378">Hydrolase</keyword>
<proteinExistence type="predicted"/>
<keyword evidence="3" id="KW-0540">Nuclease</keyword>
<dbReference type="Gene3D" id="1.10.443.10">
    <property type="entry name" value="Intergrase catalytic core"/>
    <property type="match status" value="1"/>
</dbReference>
<dbReference type="InterPro" id="IPR010998">
    <property type="entry name" value="Integrase_recombinase_N"/>
</dbReference>
<gene>
    <name evidence="10" type="ORF">FSP39_018555</name>
</gene>
<dbReference type="EMBL" id="VSWD01000009">
    <property type="protein sequence ID" value="KAK3093658.1"/>
    <property type="molecule type" value="Genomic_DNA"/>
</dbReference>
<keyword evidence="1" id="KW-0808">Transferase</keyword>
<dbReference type="SUPFAM" id="SSF47823">
    <property type="entry name" value="lambda integrase-like, N-terminal domain"/>
    <property type="match status" value="1"/>
</dbReference>
<keyword evidence="11" id="KW-1185">Reference proteome</keyword>
<dbReference type="AlphaFoldDB" id="A0AA88XX71"/>
<dbReference type="GO" id="GO:0003677">
    <property type="term" value="F:DNA binding"/>
    <property type="evidence" value="ECO:0007669"/>
    <property type="project" value="UniProtKB-KW"/>
</dbReference>
<organism evidence="10 11">
    <name type="scientific">Pinctada imbricata</name>
    <name type="common">Atlantic pearl-oyster</name>
    <name type="synonym">Pinctada martensii</name>
    <dbReference type="NCBI Taxonomy" id="66713"/>
    <lineage>
        <taxon>Eukaryota</taxon>
        <taxon>Metazoa</taxon>
        <taxon>Spiralia</taxon>
        <taxon>Lophotrochozoa</taxon>
        <taxon>Mollusca</taxon>
        <taxon>Bivalvia</taxon>
        <taxon>Autobranchia</taxon>
        <taxon>Pteriomorphia</taxon>
        <taxon>Pterioida</taxon>
        <taxon>Pterioidea</taxon>
        <taxon>Pteriidae</taxon>
        <taxon>Pinctada</taxon>
    </lineage>
</organism>
<comment type="caution">
    <text evidence="10">The sequence shown here is derived from an EMBL/GenBank/DDBJ whole genome shotgun (WGS) entry which is preliminary data.</text>
</comment>
<evidence type="ECO:0000256" key="5">
    <source>
        <dbReference type="ARBA" id="ARBA00022801"/>
    </source>
</evidence>
<evidence type="ECO:0000256" key="4">
    <source>
        <dbReference type="ARBA" id="ARBA00022759"/>
    </source>
</evidence>
<evidence type="ECO:0000313" key="11">
    <source>
        <dbReference type="Proteomes" id="UP001186944"/>
    </source>
</evidence>
<keyword evidence="4" id="KW-0255">Endonuclease</keyword>
<keyword evidence="2" id="KW-0548">Nucleotidyltransferase</keyword>
<evidence type="ECO:0000256" key="7">
    <source>
        <dbReference type="ARBA" id="ARBA00023125"/>
    </source>
</evidence>